<protein>
    <submittedName>
        <fullName evidence="3">Uncharacterized protein</fullName>
    </submittedName>
</protein>
<proteinExistence type="predicted"/>
<evidence type="ECO:0000256" key="1">
    <source>
        <dbReference type="SAM" id="MobiDB-lite"/>
    </source>
</evidence>
<name>E9FXY8_DAPPU</name>
<evidence type="ECO:0000256" key="2">
    <source>
        <dbReference type="SAM" id="Phobius"/>
    </source>
</evidence>
<organism evidence="3 4">
    <name type="scientific">Daphnia pulex</name>
    <name type="common">Water flea</name>
    <dbReference type="NCBI Taxonomy" id="6669"/>
    <lineage>
        <taxon>Eukaryota</taxon>
        <taxon>Metazoa</taxon>
        <taxon>Ecdysozoa</taxon>
        <taxon>Arthropoda</taxon>
        <taxon>Crustacea</taxon>
        <taxon>Branchiopoda</taxon>
        <taxon>Diplostraca</taxon>
        <taxon>Cladocera</taxon>
        <taxon>Anomopoda</taxon>
        <taxon>Daphniidae</taxon>
        <taxon>Daphnia</taxon>
    </lineage>
</organism>
<keyword evidence="4" id="KW-1185">Reference proteome</keyword>
<dbReference type="InParanoid" id="E9FXY8"/>
<dbReference type="KEGG" id="dpx:DAPPUDRAFT_96467"/>
<accession>E9FXY8</accession>
<evidence type="ECO:0000313" key="4">
    <source>
        <dbReference type="Proteomes" id="UP000000305"/>
    </source>
</evidence>
<dbReference type="EMBL" id="GL732526">
    <property type="protein sequence ID" value="EFX88209.1"/>
    <property type="molecule type" value="Genomic_DNA"/>
</dbReference>
<dbReference type="Proteomes" id="UP000000305">
    <property type="component" value="Unassembled WGS sequence"/>
</dbReference>
<reference evidence="3 4" key="1">
    <citation type="journal article" date="2011" name="Science">
        <title>The ecoresponsive genome of Daphnia pulex.</title>
        <authorList>
            <person name="Colbourne J.K."/>
            <person name="Pfrender M.E."/>
            <person name="Gilbert D."/>
            <person name="Thomas W.K."/>
            <person name="Tucker A."/>
            <person name="Oakley T.H."/>
            <person name="Tokishita S."/>
            <person name="Aerts A."/>
            <person name="Arnold G.J."/>
            <person name="Basu M.K."/>
            <person name="Bauer D.J."/>
            <person name="Caceres C.E."/>
            <person name="Carmel L."/>
            <person name="Casola C."/>
            <person name="Choi J.H."/>
            <person name="Detter J.C."/>
            <person name="Dong Q."/>
            <person name="Dusheyko S."/>
            <person name="Eads B.D."/>
            <person name="Frohlich T."/>
            <person name="Geiler-Samerotte K.A."/>
            <person name="Gerlach D."/>
            <person name="Hatcher P."/>
            <person name="Jogdeo S."/>
            <person name="Krijgsveld J."/>
            <person name="Kriventseva E.V."/>
            <person name="Kultz D."/>
            <person name="Laforsch C."/>
            <person name="Lindquist E."/>
            <person name="Lopez J."/>
            <person name="Manak J.R."/>
            <person name="Muller J."/>
            <person name="Pangilinan J."/>
            <person name="Patwardhan R.P."/>
            <person name="Pitluck S."/>
            <person name="Pritham E.J."/>
            <person name="Rechtsteiner A."/>
            <person name="Rho M."/>
            <person name="Rogozin I.B."/>
            <person name="Sakarya O."/>
            <person name="Salamov A."/>
            <person name="Schaack S."/>
            <person name="Shapiro H."/>
            <person name="Shiga Y."/>
            <person name="Skalitzky C."/>
            <person name="Smith Z."/>
            <person name="Souvorov A."/>
            <person name="Sung W."/>
            <person name="Tang Z."/>
            <person name="Tsuchiya D."/>
            <person name="Tu H."/>
            <person name="Vos H."/>
            <person name="Wang M."/>
            <person name="Wolf Y.I."/>
            <person name="Yamagata H."/>
            <person name="Yamada T."/>
            <person name="Ye Y."/>
            <person name="Shaw J.R."/>
            <person name="Andrews J."/>
            <person name="Crease T.J."/>
            <person name="Tang H."/>
            <person name="Lucas S.M."/>
            <person name="Robertson H.M."/>
            <person name="Bork P."/>
            <person name="Koonin E.V."/>
            <person name="Zdobnov E.M."/>
            <person name="Grigoriev I.V."/>
            <person name="Lynch M."/>
            <person name="Boore J.L."/>
        </authorList>
    </citation>
    <scope>NUCLEOTIDE SEQUENCE [LARGE SCALE GENOMIC DNA]</scope>
</reference>
<keyword evidence="2" id="KW-0472">Membrane</keyword>
<keyword evidence="2" id="KW-1133">Transmembrane helix</keyword>
<evidence type="ECO:0000313" key="3">
    <source>
        <dbReference type="EMBL" id="EFX88209.1"/>
    </source>
</evidence>
<sequence length="261" mass="29317">MVRIKMLRVVLKAVGLRGRWTHWNSWKGWLYLALLVFISGRLFVSQGFSLTLTPAATTTLEKTDSVGDNINNIAPKNHGDRGLKMAVVLTSTWSSSPVIGHGPKSQEDISSGNQLLLLLHTGNKTSRPLVIPTTEDNSKYWNPVPPSKKTNEDVDNETYHRRQNHDSSSGSLLEERERRYWLRSERIKRVCRSRGVVSNPLVYANSKNETRPVRSPNSKNSPAGFALVIPTATLAVVFINYSPIDITTLWVVAFQDPKKQK</sequence>
<feature type="compositionally biased region" description="Basic and acidic residues" evidence="1">
    <location>
        <begin position="149"/>
        <end position="160"/>
    </location>
</feature>
<keyword evidence="2" id="KW-0812">Transmembrane</keyword>
<dbReference type="AlphaFoldDB" id="E9FXY8"/>
<gene>
    <name evidence="3" type="ORF">DAPPUDRAFT_96467</name>
</gene>
<feature type="transmembrane region" description="Helical" evidence="2">
    <location>
        <begin position="28"/>
        <end position="44"/>
    </location>
</feature>
<dbReference type="HOGENOM" id="CLU_1066581_0_0_1"/>
<feature type="region of interest" description="Disordered" evidence="1">
    <location>
        <begin position="127"/>
        <end position="172"/>
    </location>
</feature>